<evidence type="ECO:0000313" key="1">
    <source>
        <dbReference type="EMBL" id="KAI5681981.1"/>
    </source>
</evidence>
<gene>
    <name evidence="1" type="ORF">M9H77_03209</name>
</gene>
<proteinExistence type="predicted"/>
<comment type="caution">
    <text evidence="1">The sequence shown here is derived from an EMBL/GenBank/DDBJ whole genome shotgun (WGS) entry which is preliminary data.</text>
</comment>
<sequence>MNAKTYLIITRYQRLRTAGHRPYVTLACEDEYSVKKYKKTIVDDEEKDVKGEQMATSESWQLFVHNGRHNHKVVVYNHGHAQAARLMEEHAQNIYNVVANIKRNGMQRRNTIEKVLCLSTQRGYTVFHINCEESNVLSDIVVAHPTSIAIIRTWPYILIMDTTYKTNKYNMPLLEAVGMTPTEKNFTVATVFMCNEQAMTYTWVLQQIKHLYFTSAMSNDQEMVKNEEVAQRFVNGSWKKLINEIDELEYQRKLKVLKTRWKSRPKFLHYLFSTWLNPFAHKFCRVWTSQVLHFGVESMNRARSEYSVLKLWLSTCHGNLDTMFLNIDYLIQGQIVEIKYSLEISKLKEKYIAKSNAILKNLSNKISYLALKKIMDELKKAREMVEEPRSNCLHYLRKSHGLPCAYEPCLHKNIPQHVHPVIWRPACLLRLNRVGENTLPIPELSQNPVRHVRLDAVKICNKPVPRENPASPNLLHHIRYPPNLINCHHIQS</sequence>
<name>A0ACC0CAM9_CATRO</name>
<dbReference type="EMBL" id="CM044701">
    <property type="protein sequence ID" value="KAI5681981.1"/>
    <property type="molecule type" value="Genomic_DNA"/>
</dbReference>
<protein>
    <submittedName>
        <fullName evidence="1">Uncharacterized protein</fullName>
    </submittedName>
</protein>
<dbReference type="Proteomes" id="UP001060085">
    <property type="component" value="Linkage Group LG01"/>
</dbReference>
<accession>A0ACC0CAM9</accession>
<keyword evidence="2" id="KW-1185">Reference proteome</keyword>
<evidence type="ECO:0000313" key="2">
    <source>
        <dbReference type="Proteomes" id="UP001060085"/>
    </source>
</evidence>
<organism evidence="1 2">
    <name type="scientific">Catharanthus roseus</name>
    <name type="common">Madagascar periwinkle</name>
    <name type="synonym">Vinca rosea</name>
    <dbReference type="NCBI Taxonomy" id="4058"/>
    <lineage>
        <taxon>Eukaryota</taxon>
        <taxon>Viridiplantae</taxon>
        <taxon>Streptophyta</taxon>
        <taxon>Embryophyta</taxon>
        <taxon>Tracheophyta</taxon>
        <taxon>Spermatophyta</taxon>
        <taxon>Magnoliopsida</taxon>
        <taxon>eudicotyledons</taxon>
        <taxon>Gunneridae</taxon>
        <taxon>Pentapetalae</taxon>
        <taxon>asterids</taxon>
        <taxon>lamiids</taxon>
        <taxon>Gentianales</taxon>
        <taxon>Apocynaceae</taxon>
        <taxon>Rauvolfioideae</taxon>
        <taxon>Vinceae</taxon>
        <taxon>Catharanthinae</taxon>
        <taxon>Catharanthus</taxon>
    </lineage>
</organism>
<reference evidence="2" key="1">
    <citation type="journal article" date="2023" name="Nat. Plants">
        <title>Single-cell RNA sequencing provides a high-resolution roadmap for understanding the multicellular compartmentation of specialized metabolism.</title>
        <authorList>
            <person name="Sun S."/>
            <person name="Shen X."/>
            <person name="Li Y."/>
            <person name="Li Y."/>
            <person name="Wang S."/>
            <person name="Li R."/>
            <person name="Zhang H."/>
            <person name="Shen G."/>
            <person name="Guo B."/>
            <person name="Wei J."/>
            <person name="Xu J."/>
            <person name="St-Pierre B."/>
            <person name="Chen S."/>
            <person name="Sun C."/>
        </authorList>
    </citation>
    <scope>NUCLEOTIDE SEQUENCE [LARGE SCALE GENOMIC DNA]</scope>
</reference>